<protein>
    <submittedName>
        <fullName evidence="2">Uncharacterized protein</fullName>
    </submittedName>
</protein>
<keyword evidence="3" id="KW-1185">Reference proteome</keyword>
<dbReference type="KEGG" id="mff:MFFC18_21140"/>
<feature type="transmembrane region" description="Helical" evidence="1">
    <location>
        <begin position="6"/>
        <end position="35"/>
    </location>
</feature>
<evidence type="ECO:0000313" key="2">
    <source>
        <dbReference type="EMBL" id="QEG22238.1"/>
    </source>
</evidence>
<proteinExistence type="predicted"/>
<keyword evidence="1" id="KW-0812">Transmembrane</keyword>
<accession>A0A5B9P7E6</accession>
<evidence type="ECO:0000313" key="3">
    <source>
        <dbReference type="Proteomes" id="UP000322214"/>
    </source>
</evidence>
<keyword evidence="1" id="KW-1133">Transmembrane helix</keyword>
<organism evidence="2 3">
    <name type="scientific">Mariniblastus fucicola</name>
    <dbReference type="NCBI Taxonomy" id="980251"/>
    <lineage>
        <taxon>Bacteria</taxon>
        <taxon>Pseudomonadati</taxon>
        <taxon>Planctomycetota</taxon>
        <taxon>Planctomycetia</taxon>
        <taxon>Pirellulales</taxon>
        <taxon>Pirellulaceae</taxon>
        <taxon>Mariniblastus</taxon>
    </lineage>
</organism>
<dbReference type="EMBL" id="CP042912">
    <property type="protein sequence ID" value="QEG22238.1"/>
    <property type="molecule type" value="Genomic_DNA"/>
</dbReference>
<dbReference type="RefSeq" id="WP_075082327.1">
    <property type="nucleotide sequence ID" value="NZ_CP042912.1"/>
</dbReference>
<gene>
    <name evidence="2" type="ORF">MFFC18_21140</name>
</gene>
<dbReference type="Proteomes" id="UP000322214">
    <property type="component" value="Chromosome"/>
</dbReference>
<evidence type="ECO:0000256" key="1">
    <source>
        <dbReference type="SAM" id="Phobius"/>
    </source>
</evidence>
<name>A0A5B9P7E6_9BACT</name>
<sequence>MQSPILLVAVAVTPVEFLAAAFFAFVSIVAFLLWVRAKGFRVEREMVEYADKIGAVFHEEMSCEEFLKPFAAFELMNRFYRNRSTARRVVYPSDFGDIHLFFYQYADSPPGAPAGSFRCVTVLACRESFGIGHQIVSTNLWSKFVEAISARKDTNNPLKKLIAKKRRCQLEVNESGTMLHFMTYIYQPKEIPRLVFEFTELLRNMAQIAQSAACE</sequence>
<keyword evidence="1" id="KW-0472">Membrane</keyword>
<dbReference type="AlphaFoldDB" id="A0A5B9P7E6"/>
<reference evidence="2 3" key="1">
    <citation type="submission" date="2019-08" db="EMBL/GenBank/DDBJ databases">
        <title>Deep-cultivation of Planctomycetes and their phenomic and genomic characterization uncovers novel biology.</title>
        <authorList>
            <person name="Wiegand S."/>
            <person name="Jogler M."/>
            <person name="Boedeker C."/>
            <person name="Pinto D."/>
            <person name="Vollmers J."/>
            <person name="Rivas-Marin E."/>
            <person name="Kohn T."/>
            <person name="Peeters S.H."/>
            <person name="Heuer A."/>
            <person name="Rast P."/>
            <person name="Oberbeckmann S."/>
            <person name="Bunk B."/>
            <person name="Jeske O."/>
            <person name="Meyerdierks A."/>
            <person name="Storesund J.E."/>
            <person name="Kallscheuer N."/>
            <person name="Luecker S."/>
            <person name="Lage O.M."/>
            <person name="Pohl T."/>
            <person name="Merkel B.J."/>
            <person name="Hornburger P."/>
            <person name="Mueller R.-W."/>
            <person name="Bruemmer F."/>
            <person name="Labrenz M."/>
            <person name="Spormann A.M."/>
            <person name="Op den Camp H."/>
            <person name="Overmann J."/>
            <person name="Amann R."/>
            <person name="Jetten M.S.M."/>
            <person name="Mascher T."/>
            <person name="Medema M.H."/>
            <person name="Devos D.P."/>
            <person name="Kaster A.-K."/>
            <person name="Ovreas L."/>
            <person name="Rohde M."/>
            <person name="Galperin M.Y."/>
            <person name="Jogler C."/>
        </authorList>
    </citation>
    <scope>NUCLEOTIDE SEQUENCE [LARGE SCALE GENOMIC DNA]</scope>
    <source>
        <strain evidence="2 3">FC18</strain>
    </source>
</reference>